<evidence type="ECO:0000256" key="13">
    <source>
        <dbReference type="SAM" id="MobiDB-lite"/>
    </source>
</evidence>
<dbReference type="Gene3D" id="2.30.330.10">
    <property type="entry name" value="SpoA-like"/>
    <property type="match status" value="1"/>
</dbReference>
<evidence type="ECO:0000256" key="2">
    <source>
        <dbReference type="ARBA" id="ARBA00004417"/>
    </source>
</evidence>
<evidence type="ECO:0000256" key="1">
    <source>
        <dbReference type="ARBA" id="ARBA00004117"/>
    </source>
</evidence>
<keyword evidence="15" id="KW-0966">Cell projection</keyword>
<dbReference type="RefSeq" id="WP_173805990.1">
    <property type="nucleotide sequence ID" value="NZ_JABSNM010000011.1"/>
</dbReference>
<dbReference type="PANTHER" id="PTHR30034">
    <property type="entry name" value="FLAGELLAR MOTOR SWITCH PROTEIN FLIM"/>
    <property type="match status" value="1"/>
</dbReference>
<evidence type="ECO:0000313" key="15">
    <source>
        <dbReference type="EMBL" id="NRT56986.1"/>
    </source>
</evidence>
<evidence type="ECO:0000256" key="7">
    <source>
        <dbReference type="ARBA" id="ARBA00022519"/>
    </source>
</evidence>
<dbReference type="NCBIfam" id="TIGR01397">
    <property type="entry name" value="fliM_switch"/>
    <property type="match status" value="1"/>
</dbReference>
<keyword evidence="8" id="KW-0283">Flagellar rotation</keyword>
<evidence type="ECO:0000256" key="4">
    <source>
        <dbReference type="ARBA" id="ARBA00021898"/>
    </source>
</evidence>
<comment type="function">
    <text evidence="11">FliM is one of three proteins (FliG, FliN, FliM) that forms the rotor-mounted switch complex (C ring), located at the base of the basal body. This complex interacts with the CheY and CheZ chemotaxis proteins, in addition to contacting components of the motor that determine the direction of flagellar rotation.</text>
</comment>
<keyword evidence="6" id="KW-0145">Chemotaxis</keyword>
<comment type="caution">
    <text evidence="15">The sequence shown here is derived from an EMBL/GenBank/DDBJ whole genome shotgun (WGS) entry which is preliminary data.</text>
</comment>
<dbReference type="PANTHER" id="PTHR30034:SF3">
    <property type="entry name" value="FLAGELLAR MOTOR SWITCH PROTEIN FLIM"/>
    <property type="match status" value="1"/>
</dbReference>
<evidence type="ECO:0000256" key="10">
    <source>
        <dbReference type="ARBA" id="ARBA00023143"/>
    </source>
</evidence>
<proteinExistence type="inferred from homology"/>
<keyword evidence="15" id="KW-0969">Cilium</keyword>
<dbReference type="PIRSF" id="PIRSF002888">
    <property type="entry name" value="FliM"/>
    <property type="match status" value="1"/>
</dbReference>
<dbReference type="InterPro" id="IPR028976">
    <property type="entry name" value="CheC-like_sf"/>
</dbReference>
<dbReference type="InterPro" id="IPR001689">
    <property type="entry name" value="Flag_FliM"/>
</dbReference>
<dbReference type="PRINTS" id="PR00955">
    <property type="entry name" value="FLGMOTORFLIM"/>
</dbReference>
<dbReference type="SUPFAM" id="SSF101801">
    <property type="entry name" value="Surface presentation of antigens (SPOA)"/>
    <property type="match status" value="1"/>
</dbReference>
<accession>A0ABX2G3U3</accession>
<feature type="region of interest" description="Disordered" evidence="13">
    <location>
        <begin position="19"/>
        <end position="38"/>
    </location>
</feature>
<sequence>MSQQNLSQDEVDALLQGMTGDLPSTETAESARPPKGTVREYNLASEDRIVRGRMPMLEVINERFSRNVMPALTEFAQRNLEISVGEVKVQKYSAFLRETMVPTNFNVVSMRPLRGSALFVCDPTLIFAFIDALFGGVGKFPARIEGREFSGTEQRVIMRIVEILLREYNKAWQGIYPLDLTYQRSEMQPQFVNIAAAGDVVVSTVFTIEIGESVGSVRVCIPYANVEPIRDVLRSNNQGEAPGADKRWISLLSDQIQSAEVQLVAELAKAPATVEQLLAMKVGDFIELDLGKMIQAHVDGVPVLEASYGTSNGHYAIRIERVLTNQQVSWIGDHNA</sequence>
<evidence type="ECO:0000313" key="16">
    <source>
        <dbReference type="Proteomes" id="UP001516061"/>
    </source>
</evidence>
<comment type="subcellular location">
    <subcellularLocation>
        <location evidence="1">Bacterial flagellum basal body</location>
    </subcellularLocation>
    <subcellularLocation>
        <location evidence="2">Cell inner membrane</location>
        <topology evidence="2">Peripheral membrane protein</topology>
    </subcellularLocation>
</comment>
<name>A0ABX2G3U3_9BURK</name>
<feature type="domain" description="Flagellar motor switch protein FliN-like C-terminal" evidence="14">
    <location>
        <begin position="255"/>
        <end position="323"/>
    </location>
</feature>
<evidence type="ECO:0000256" key="8">
    <source>
        <dbReference type="ARBA" id="ARBA00022779"/>
    </source>
</evidence>
<evidence type="ECO:0000256" key="6">
    <source>
        <dbReference type="ARBA" id="ARBA00022500"/>
    </source>
</evidence>
<dbReference type="Pfam" id="PF02154">
    <property type="entry name" value="FliM"/>
    <property type="match status" value="1"/>
</dbReference>
<dbReference type="InterPro" id="IPR036429">
    <property type="entry name" value="SpoA-like_sf"/>
</dbReference>
<keyword evidence="10" id="KW-0975">Bacterial flagellum</keyword>
<evidence type="ECO:0000256" key="9">
    <source>
        <dbReference type="ARBA" id="ARBA00023136"/>
    </source>
</evidence>
<dbReference type="Pfam" id="PF01052">
    <property type="entry name" value="FliMN_C"/>
    <property type="match status" value="1"/>
</dbReference>
<dbReference type="Gene3D" id="3.40.1550.10">
    <property type="entry name" value="CheC-like"/>
    <property type="match status" value="1"/>
</dbReference>
<evidence type="ECO:0000256" key="5">
    <source>
        <dbReference type="ARBA" id="ARBA00022475"/>
    </source>
</evidence>
<evidence type="ECO:0000259" key="14">
    <source>
        <dbReference type="Pfam" id="PF01052"/>
    </source>
</evidence>
<keyword evidence="7" id="KW-0997">Cell inner membrane</keyword>
<protein>
    <recommendedName>
        <fullName evidence="4 12">Flagellar motor switch protein FliM</fullName>
    </recommendedName>
</protein>
<keyword evidence="16" id="KW-1185">Reference proteome</keyword>
<comment type="similarity">
    <text evidence="3">Belongs to the FliM family.</text>
</comment>
<dbReference type="SUPFAM" id="SSF103039">
    <property type="entry name" value="CheC-like"/>
    <property type="match status" value="1"/>
</dbReference>
<gene>
    <name evidence="15" type="ORF">HNQ01_002735</name>
</gene>
<evidence type="ECO:0000256" key="11">
    <source>
        <dbReference type="ARBA" id="ARBA00025044"/>
    </source>
</evidence>
<keyword evidence="15" id="KW-0282">Flagellum</keyword>
<dbReference type="InterPro" id="IPR001543">
    <property type="entry name" value="FliN-like_C"/>
</dbReference>
<dbReference type="EMBL" id="JABSNM010000011">
    <property type="protein sequence ID" value="NRT56986.1"/>
    <property type="molecule type" value="Genomic_DNA"/>
</dbReference>
<dbReference type="Proteomes" id="UP001516061">
    <property type="component" value="Unassembled WGS sequence"/>
</dbReference>
<dbReference type="CDD" id="cd17908">
    <property type="entry name" value="FliM"/>
    <property type="match status" value="1"/>
</dbReference>
<organism evidence="15 16">
    <name type="scientific">Sphaerotilus uruguayifluvii</name>
    <dbReference type="NCBI Taxonomy" id="2735897"/>
    <lineage>
        <taxon>Bacteria</taxon>
        <taxon>Pseudomonadati</taxon>
        <taxon>Pseudomonadota</taxon>
        <taxon>Betaproteobacteria</taxon>
        <taxon>Burkholderiales</taxon>
        <taxon>Sphaerotilaceae</taxon>
        <taxon>Sphaerotilus</taxon>
    </lineage>
</organism>
<keyword evidence="5" id="KW-1003">Cell membrane</keyword>
<keyword evidence="9" id="KW-0472">Membrane</keyword>
<reference evidence="15 16" key="1">
    <citation type="submission" date="2020-05" db="EMBL/GenBank/DDBJ databases">
        <title>Genomic Encyclopedia of Type Strains, Phase IV (KMG-V): Genome sequencing to study the core and pangenomes of soil and plant-associated prokaryotes.</title>
        <authorList>
            <person name="Whitman W."/>
        </authorList>
    </citation>
    <scope>NUCLEOTIDE SEQUENCE [LARGE SCALE GENOMIC DNA]</scope>
    <source>
        <strain evidence="15 16">C29</strain>
    </source>
</reference>
<evidence type="ECO:0000256" key="12">
    <source>
        <dbReference type="NCBIfam" id="TIGR01397"/>
    </source>
</evidence>
<evidence type="ECO:0000256" key="3">
    <source>
        <dbReference type="ARBA" id="ARBA00011049"/>
    </source>
</evidence>